<sequence>MATDAAHSGSSEAWIAHAVTGALSGALWIGVAGLAFALASAWLSAGPALSALPLLVAPAQLWLLLRVAIDRRLFDALAASADREGQADLAGLDGALTGLGWITPGRTGRSLPERARGAMRLVRASVALAAVQLCLSLLILLLR</sequence>
<organism evidence="2 3">
    <name type="scientific">Cupriavidus oxalaticus</name>
    <dbReference type="NCBI Taxonomy" id="96344"/>
    <lineage>
        <taxon>Bacteria</taxon>
        <taxon>Pseudomonadati</taxon>
        <taxon>Pseudomonadota</taxon>
        <taxon>Betaproteobacteria</taxon>
        <taxon>Burkholderiales</taxon>
        <taxon>Burkholderiaceae</taxon>
        <taxon>Cupriavidus</taxon>
    </lineage>
</organism>
<keyword evidence="1" id="KW-0472">Membrane</keyword>
<accession>A0A4P7LCY1</accession>
<feature type="transmembrane region" description="Helical" evidence="1">
    <location>
        <begin position="121"/>
        <end position="142"/>
    </location>
</feature>
<dbReference type="RefSeq" id="WP_135705392.1">
    <property type="nucleotide sequence ID" value="NZ_CP038635.1"/>
</dbReference>
<evidence type="ECO:0000313" key="2">
    <source>
        <dbReference type="EMBL" id="QBY53398.1"/>
    </source>
</evidence>
<gene>
    <name evidence="2" type="ORF">E0W60_20135</name>
</gene>
<dbReference type="KEGG" id="cox:E0W60_20135"/>
<keyword evidence="1" id="KW-1133">Transmembrane helix</keyword>
<keyword evidence="1" id="KW-0812">Transmembrane</keyword>
<reference evidence="2 3" key="1">
    <citation type="submission" date="2019-03" db="EMBL/GenBank/DDBJ databases">
        <title>Efficiently degradation of phenoxyalkanoic acid herbicides by Cupriavidus oxalaticus strain X32.</title>
        <authorList>
            <person name="Sheng X."/>
        </authorList>
    </citation>
    <scope>NUCLEOTIDE SEQUENCE [LARGE SCALE GENOMIC DNA]</scope>
    <source>
        <strain evidence="2 3">X32</strain>
    </source>
</reference>
<feature type="transmembrane region" description="Helical" evidence="1">
    <location>
        <begin position="21"/>
        <end position="42"/>
    </location>
</feature>
<dbReference type="Proteomes" id="UP000295294">
    <property type="component" value="Chromosome 2"/>
</dbReference>
<proteinExistence type="predicted"/>
<feature type="transmembrane region" description="Helical" evidence="1">
    <location>
        <begin position="48"/>
        <end position="65"/>
    </location>
</feature>
<protein>
    <submittedName>
        <fullName evidence="2">Uncharacterized protein</fullName>
    </submittedName>
</protein>
<evidence type="ECO:0000313" key="3">
    <source>
        <dbReference type="Proteomes" id="UP000295294"/>
    </source>
</evidence>
<evidence type="ECO:0000256" key="1">
    <source>
        <dbReference type="SAM" id="Phobius"/>
    </source>
</evidence>
<dbReference type="OrthoDB" id="8968625at2"/>
<dbReference type="EMBL" id="CP038635">
    <property type="protein sequence ID" value="QBY53398.1"/>
    <property type="molecule type" value="Genomic_DNA"/>
</dbReference>
<name>A0A4P7LCY1_9BURK</name>
<dbReference type="AlphaFoldDB" id="A0A4P7LCY1"/>